<dbReference type="AlphaFoldDB" id="A0A934SDL5"/>
<reference evidence="1" key="1">
    <citation type="submission" date="2021-01" db="EMBL/GenBank/DDBJ databases">
        <title>Paracoccus amoyensis sp. nov., isolated from the surface seawater along the coast of Xiamen Island, China.</title>
        <authorList>
            <person name="Lyu L."/>
        </authorList>
    </citation>
    <scope>NUCLEOTIDE SEQUENCE</scope>
    <source>
        <strain evidence="1">MJ17</strain>
    </source>
</reference>
<accession>A0A934SDL5</accession>
<protein>
    <submittedName>
        <fullName evidence="1">Uncharacterized protein</fullName>
    </submittedName>
</protein>
<organism evidence="1 2">
    <name type="scientific">Paracoccus caeni</name>
    <dbReference type="NCBI Taxonomy" id="657651"/>
    <lineage>
        <taxon>Bacteria</taxon>
        <taxon>Pseudomonadati</taxon>
        <taxon>Pseudomonadota</taxon>
        <taxon>Alphaproteobacteria</taxon>
        <taxon>Rhodobacterales</taxon>
        <taxon>Paracoccaceae</taxon>
        <taxon>Paracoccus</taxon>
    </lineage>
</organism>
<evidence type="ECO:0000313" key="2">
    <source>
        <dbReference type="Proteomes" id="UP000640485"/>
    </source>
</evidence>
<sequence>MAFGVSSVALMSVVGCTNAPVRSVSPGMCRVDVLHSHGDEPKDLGGGLIRRDTSFASFSTDEHYVDVTDCRSGEQRTLMRRGNFGEDDRPFDHSVNVDKVLIAFQDRDTSNPLAYLEALAEEQGVAVQSDVTSEEECGCRAYYPELRGGKSSYHIVDAR</sequence>
<dbReference type="Proteomes" id="UP000640485">
    <property type="component" value="Unassembled WGS sequence"/>
</dbReference>
<evidence type="ECO:0000313" key="1">
    <source>
        <dbReference type="EMBL" id="MBK4215409.1"/>
    </source>
</evidence>
<dbReference type="EMBL" id="JAEPRQ010000001">
    <property type="protein sequence ID" value="MBK4215409.1"/>
    <property type="molecule type" value="Genomic_DNA"/>
</dbReference>
<dbReference type="RefSeq" id="WP_200684375.1">
    <property type="nucleotide sequence ID" value="NZ_JAEPRQ010000001.1"/>
</dbReference>
<keyword evidence="2" id="KW-1185">Reference proteome</keyword>
<comment type="caution">
    <text evidence="1">The sequence shown here is derived from an EMBL/GenBank/DDBJ whole genome shotgun (WGS) entry which is preliminary data.</text>
</comment>
<name>A0A934SDL5_9RHOB</name>
<proteinExistence type="predicted"/>
<gene>
    <name evidence="1" type="ORF">JJJ17_05660</name>
</gene>